<evidence type="ECO:0000313" key="2">
    <source>
        <dbReference type="Proteomes" id="UP001059596"/>
    </source>
</evidence>
<keyword evidence="2" id="KW-1185">Reference proteome</keyword>
<protein>
    <submittedName>
        <fullName evidence="1">Uncharacterized protein</fullName>
    </submittedName>
</protein>
<proteinExistence type="predicted"/>
<reference evidence="1" key="1">
    <citation type="journal article" date="2023" name="Genome Biol. Evol.">
        <title>Long-read-based Genome Assembly of Drosophila gunungcola Reveals Fewer Chemosensory Genes in Flower-breeding Species.</title>
        <authorList>
            <person name="Negi A."/>
            <person name="Liao B.Y."/>
            <person name="Yeh S.D."/>
        </authorList>
    </citation>
    <scope>NUCLEOTIDE SEQUENCE</scope>
    <source>
        <strain evidence="1">Sukarami</strain>
    </source>
</reference>
<comment type="caution">
    <text evidence="1">The sequence shown here is derived from an EMBL/GenBank/DDBJ whole genome shotgun (WGS) entry which is preliminary data.</text>
</comment>
<organism evidence="1 2">
    <name type="scientific">Drosophila gunungcola</name>
    <name type="common">fruit fly</name>
    <dbReference type="NCBI Taxonomy" id="103775"/>
    <lineage>
        <taxon>Eukaryota</taxon>
        <taxon>Metazoa</taxon>
        <taxon>Ecdysozoa</taxon>
        <taxon>Arthropoda</taxon>
        <taxon>Hexapoda</taxon>
        <taxon>Insecta</taxon>
        <taxon>Pterygota</taxon>
        <taxon>Neoptera</taxon>
        <taxon>Endopterygota</taxon>
        <taxon>Diptera</taxon>
        <taxon>Brachycera</taxon>
        <taxon>Muscomorpha</taxon>
        <taxon>Ephydroidea</taxon>
        <taxon>Drosophilidae</taxon>
        <taxon>Drosophila</taxon>
        <taxon>Sophophora</taxon>
    </lineage>
</organism>
<dbReference type="Proteomes" id="UP001059596">
    <property type="component" value="Chromosome 3R"/>
</dbReference>
<sequence length="85" mass="9501">MPPLMAESILRNSVAVEIEPSGKLAKWLCADAELRLRLRLKLKLSLKLGSLQLPQLYLYLHLGPKLHPKSRPVATTVEPCICMPT</sequence>
<dbReference type="EMBL" id="JAMKOV010000001">
    <property type="protein sequence ID" value="KAI8045373.1"/>
    <property type="molecule type" value="Genomic_DNA"/>
</dbReference>
<gene>
    <name evidence="1" type="ORF">M5D96_001553</name>
</gene>
<name>A0A9P9YYU9_9MUSC</name>
<accession>A0A9P9YYU9</accession>
<evidence type="ECO:0000313" key="1">
    <source>
        <dbReference type="EMBL" id="KAI8045373.1"/>
    </source>
</evidence>
<dbReference type="AlphaFoldDB" id="A0A9P9YYU9"/>